<dbReference type="Gene3D" id="1.25.40.10">
    <property type="entry name" value="Tetratricopeptide repeat domain"/>
    <property type="match status" value="2"/>
</dbReference>
<keyword evidence="6" id="KW-1185">Reference proteome</keyword>
<evidence type="ECO:0000313" key="6">
    <source>
        <dbReference type="Proteomes" id="UP001165488"/>
    </source>
</evidence>
<dbReference type="PANTHER" id="PTHR34220">
    <property type="entry name" value="SENSOR HISTIDINE KINASE YPDA"/>
    <property type="match status" value="1"/>
</dbReference>
<dbReference type="PROSITE" id="PS50293">
    <property type="entry name" value="TPR_REGION"/>
    <property type="match status" value="1"/>
</dbReference>
<sequence length="595" mass="69428">MKIISYLLFLFFGLQVQAQVSLDSIIELRNNHPSKAIIEIDKLLFAKEMQDSLLPYLHRERGYAYQNLNDIEKSIDFLEKAQKGFDAKTQAEELLNVEIQLSNNFSNLNKQTDAIKYANSALQRAEVLNNKELIVKANDNISYVYFKLGQLDKAIAYLQISEQYHKKNKNLAELSITYNNIAILYRNKGDLQACIRYNEKSLALNFELKDLASVAKSYNNLGIVYNQLNNTEEATTYFTKAIALNDSLGIKNSNPLISLALLQHQKKEYKNEQETLLKALEIEQQTGRLDIQKSIYQSLLKNSLELNIPNIAQRYQVSIEHIDTQIMQRQRQENLQLIDTHKQLLENELKWREQQQQTITYKWIAVSVFLLAFAFGIYFYQRHTKKEIVRQKERALLEQKILRSQMNPHFIFNALTAIQNKVMENNPLHTATYISRFAKLVRQNFDFTQKEFITLEEDLDALKNYMATQQMRFENKFEYEFKIDERISPDFIKIPPMLLQPFVENAIEHGFKDISHKGKIEILVVQQNKEQIRFKIIDNGKGFFPKHDAKLHALEIIKTRLKLNNANDEATFSIQNRADGSGTEVTFLLTLAQYQ</sequence>
<dbReference type="InterPro" id="IPR050640">
    <property type="entry name" value="Bact_2-comp_sensor_kinase"/>
</dbReference>
<accession>A0ABS9USW9</accession>
<keyword evidence="3" id="KW-0812">Transmembrane</keyword>
<keyword evidence="2" id="KW-0175">Coiled coil</keyword>
<comment type="caution">
    <text evidence="5">The sequence shown here is derived from an EMBL/GenBank/DDBJ whole genome shotgun (WGS) entry which is preliminary data.</text>
</comment>
<dbReference type="SUPFAM" id="SSF55874">
    <property type="entry name" value="ATPase domain of HSP90 chaperone/DNA topoisomerase II/histidine kinase"/>
    <property type="match status" value="1"/>
</dbReference>
<dbReference type="Pfam" id="PF13181">
    <property type="entry name" value="TPR_8"/>
    <property type="match status" value="2"/>
</dbReference>
<dbReference type="InterPro" id="IPR019734">
    <property type="entry name" value="TPR_rpt"/>
</dbReference>
<dbReference type="PROSITE" id="PS50005">
    <property type="entry name" value="TPR"/>
    <property type="match status" value="1"/>
</dbReference>
<dbReference type="PANTHER" id="PTHR34220:SF7">
    <property type="entry name" value="SENSOR HISTIDINE KINASE YPDA"/>
    <property type="match status" value="1"/>
</dbReference>
<dbReference type="EMBL" id="JAKZGS010000019">
    <property type="protein sequence ID" value="MCH7399704.1"/>
    <property type="molecule type" value="Genomic_DNA"/>
</dbReference>
<evidence type="ECO:0000256" key="2">
    <source>
        <dbReference type="SAM" id="Coils"/>
    </source>
</evidence>
<protein>
    <submittedName>
        <fullName evidence="5">Tetratricopeptide repeat protein</fullName>
    </submittedName>
</protein>
<dbReference type="SUPFAM" id="SSF48452">
    <property type="entry name" value="TPR-like"/>
    <property type="match status" value="1"/>
</dbReference>
<evidence type="ECO:0000256" key="1">
    <source>
        <dbReference type="PROSITE-ProRule" id="PRU00339"/>
    </source>
</evidence>
<dbReference type="Pfam" id="PF06580">
    <property type="entry name" value="His_kinase"/>
    <property type="match status" value="1"/>
</dbReference>
<dbReference type="InterPro" id="IPR011990">
    <property type="entry name" value="TPR-like_helical_dom_sf"/>
</dbReference>
<evidence type="ECO:0000259" key="4">
    <source>
        <dbReference type="Pfam" id="PF06580"/>
    </source>
</evidence>
<feature type="coiled-coil region" evidence="2">
    <location>
        <begin position="259"/>
        <end position="286"/>
    </location>
</feature>
<proteinExistence type="predicted"/>
<keyword evidence="1" id="KW-0802">TPR repeat</keyword>
<dbReference type="Proteomes" id="UP001165488">
    <property type="component" value="Unassembled WGS sequence"/>
</dbReference>
<dbReference type="SMART" id="SM00028">
    <property type="entry name" value="TPR"/>
    <property type="match status" value="5"/>
</dbReference>
<gene>
    <name evidence="5" type="ORF">MM236_17035</name>
</gene>
<feature type="domain" description="Signal transduction histidine kinase internal region" evidence="4">
    <location>
        <begin position="398"/>
        <end position="477"/>
    </location>
</feature>
<dbReference type="Gene3D" id="3.30.565.10">
    <property type="entry name" value="Histidine kinase-like ATPase, C-terminal domain"/>
    <property type="match status" value="1"/>
</dbReference>
<dbReference type="Pfam" id="PF13424">
    <property type="entry name" value="TPR_12"/>
    <property type="match status" value="1"/>
</dbReference>
<organism evidence="5 6">
    <name type="scientific">Belliella calami</name>
    <dbReference type="NCBI Taxonomy" id="2923436"/>
    <lineage>
        <taxon>Bacteria</taxon>
        <taxon>Pseudomonadati</taxon>
        <taxon>Bacteroidota</taxon>
        <taxon>Cytophagia</taxon>
        <taxon>Cytophagales</taxon>
        <taxon>Cyclobacteriaceae</taxon>
        <taxon>Belliella</taxon>
    </lineage>
</organism>
<reference evidence="5" key="1">
    <citation type="submission" date="2022-03" db="EMBL/GenBank/DDBJ databases">
        <title>De novo assembled genomes of Belliella spp. (Cyclobacteriaceae) strains.</title>
        <authorList>
            <person name="Szabo A."/>
            <person name="Korponai K."/>
            <person name="Felfoldi T."/>
        </authorList>
    </citation>
    <scope>NUCLEOTIDE SEQUENCE</scope>
    <source>
        <strain evidence="5">DSM 107340</strain>
    </source>
</reference>
<keyword evidence="3" id="KW-1133">Transmembrane helix</keyword>
<evidence type="ECO:0000313" key="5">
    <source>
        <dbReference type="EMBL" id="MCH7399704.1"/>
    </source>
</evidence>
<name>A0ABS9USW9_9BACT</name>
<evidence type="ECO:0000256" key="3">
    <source>
        <dbReference type="SAM" id="Phobius"/>
    </source>
</evidence>
<feature type="repeat" description="TPR" evidence="1">
    <location>
        <begin position="215"/>
        <end position="248"/>
    </location>
</feature>
<dbReference type="InterPro" id="IPR036890">
    <property type="entry name" value="HATPase_C_sf"/>
</dbReference>
<keyword evidence="3" id="KW-0472">Membrane</keyword>
<dbReference type="InterPro" id="IPR010559">
    <property type="entry name" value="Sig_transdc_His_kin_internal"/>
</dbReference>
<feature type="transmembrane region" description="Helical" evidence="3">
    <location>
        <begin position="361"/>
        <end position="380"/>
    </location>
</feature>
<dbReference type="RefSeq" id="WP_241276199.1">
    <property type="nucleotide sequence ID" value="NZ_JAKZGS010000019.1"/>
</dbReference>